<gene>
    <name evidence="5" type="ORF">A9179_11785</name>
</gene>
<protein>
    <submittedName>
        <fullName evidence="5">AraC family transcriptional regulator</fullName>
    </submittedName>
</protein>
<feature type="domain" description="HTH araC/xylS-type" evidence="4">
    <location>
        <begin position="229"/>
        <end position="327"/>
    </location>
</feature>
<dbReference type="InterPro" id="IPR032687">
    <property type="entry name" value="AraC-type_N"/>
</dbReference>
<organism evidence="5 6">
    <name type="scientific">Aquipseudomonas alcaligenes</name>
    <name type="common">Pseudomonas alcaligenes</name>
    <dbReference type="NCBI Taxonomy" id="43263"/>
    <lineage>
        <taxon>Bacteria</taxon>
        <taxon>Pseudomonadati</taxon>
        <taxon>Pseudomonadota</taxon>
        <taxon>Gammaproteobacteria</taxon>
        <taxon>Pseudomonadales</taxon>
        <taxon>Pseudomonadaceae</taxon>
        <taxon>Aquipseudomonas</taxon>
    </lineage>
</organism>
<evidence type="ECO:0000256" key="3">
    <source>
        <dbReference type="ARBA" id="ARBA00023163"/>
    </source>
</evidence>
<dbReference type="PROSITE" id="PS01124">
    <property type="entry name" value="HTH_ARAC_FAMILY_2"/>
    <property type="match status" value="1"/>
</dbReference>
<proteinExistence type="predicted"/>
<keyword evidence="6" id="KW-1185">Reference proteome</keyword>
<evidence type="ECO:0000256" key="1">
    <source>
        <dbReference type="ARBA" id="ARBA00023015"/>
    </source>
</evidence>
<dbReference type="SMART" id="SM00342">
    <property type="entry name" value="HTH_ARAC"/>
    <property type="match status" value="1"/>
</dbReference>
<dbReference type="EMBL" id="LZEU01000001">
    <property type="protein sequence ID" value="MBC9250960.1"/>
    <property type="molecule type" value="Genomic_DNA"/>
</dbReference>
<dbReference type="Pfam" id="PF12833">
    <property type="entry name" value="HTH_18"/>
    <property type="match status" value="1"/>
</dbReference>
<dbReference type="PANTHER" id="PTHR47894:SF4">
    <property type="entry name" value="HTH-TYPE TRANSCRIPTIONAL REGULATOR GADX"/>
    <property type="match status" value="1"/>
</dbReference>
<dbReference type="InterPro" id="IPR018060">
    <property type="entry name" value="HTH_AraC"/>
</dbReference>
<evidence type="ECO:0000313" key="6">
    <source>
        <dbReference type="Proteomes" id="UP000744555"/>
    </source>
</evidence>
<dbReference type="Pfam" id="PF12625">
    <property type="entry name" value="Arabinose_bd"/>
    <property type="match status" value="1"/>
</dbReference>
<dbReference type="InterPro" id="IPR009057">
    <property type="entry name" value="Homeodomain-like_sf"/>
</dbReference>
<keyword evidence="1" id="KW-0805">Transcription regulation</keyword>
<accession>A0ABR7S052</accession>
<reference evidence="5 6" key="1">
    <citation type="submission" date="2016-06" db="EMBL/GenBank/DDBJ databases">
        <authorList>
            <person name="Ramos C."/>
            <person name="Pintado A."/>
            <person name="Crespo-Gomez J.I."/>
        </authorList>
    </citation>
    <scope>NUCLEOTIDE SEQUENCE [LARGE SCALE GENOMIC DNA]</scope>
    <source>
        <strain evidence="5 6">AVO110</strain>
    </source>
</reference>
<comment type="caution">
    <text evidence="5">The sequence shown here is derived from an EMBL/GenBank/DDBJ whole genome shotgun (WGS) entry which is preliminary data.</text>
</comment>
<name>A0ABR7S052_AQUAC</name>
<dbReference type="RefSeq" id="WP_187806023.1">
    <property type="nucleotide sequence ID" value="NZ_LZEU01000001.1"/>
</dbReference>
<evidence type="ECO:0000313" key="5">
    <source>
        <dbReference type="EMBL" id="MBC9250960.1"/>
    </source>
</evidence>
<keyword evidence="2" id="KW-0238">DNA-binding</keyword>
<sequence length="334" mass="37142">MTSIVRGTALLGFDAFATSQGLDPHAVLAEIGIPGDALDDVIDYAKFNALLELCAKRSANQLFGLQLGLHQGSQVLGNLLYLIQSARTFGEALKALTENLHAHSRGAEVHLERQGESALLSYDVTDGDAASVRQDVELAMGVGAHLMQGLLGRPWRPKALLVRYPAVVEPSAYRRLLGVTPRFDSPLNAWVFDSSLLDTPLSAADERLQQLVQHHIDDLTQITLRELPFYVQKLLRDRLPNGHVTIEQVAEYLKISPRTLQRYLMAEDTCFQALLDKTRQSMATRYICDSSISLTQLSGLLGYSDLSAFSRAFSRWNGVSPRKWKQRYLQAQTH</sequence>
<evidence type="ECO:0000259" key="4">
    <source>
        <dbReference type="PROSITE" id="PS01124"/>
    </source>
</evidence>
<evidence type="ECO:0000256" key="2">
    <source>
        <dbReference type="ARBA" id="ARBA00023125"/>
    </source>
</evidence>
<dbReference type="SUPFAM" id="SSF46689">
    <property type="entry name" value="Homeodomain-like"/>
    <property type="match status" value="1"/>
</dbReference>
<dbReference type="PANTHER" id="PTHR47894">
    <property type="entry name" value="HTH-TYPE TRANSCRIPTIONAL REGULATOR GADX"/>
    <property type="match status" value="1"/>
</dbReference>
<dbReference type="Proteomes" id="UP000744555">
    <property type="component" value="Unassembled WGS sequence"/>
</dbReference>
<keyword evidence="3" id="KW-0804">Transcription</keyword>
<dbReference type="Gene3D" id="1.10.10.60">
    <property type="entry name" value="Homeodomain-like"/>
    <property type="match status" value="1"/>
</dbReference>